<gene>
    <name evidence="21" type="ORF">GLYMA_07G270800</name>
</gene>
<keyword evidence="12 18" id="KW-1133">Transmembrane helix</keyword>
<dbReference type="Gene3D" id="3.80.10.10">
    <property type="entry name" value="Ribonuclease Inhibitor"/>
    <property type="match status" value="3"/>
</dbReference>
<dbReference type="FunFam" id="1.10.510.10:FF:000453">
    <property type="entry name" value="LRR receptor-like serine/threonine-protein kinase HSL2"/>
    <property type="match status" value="1"/>
</dbReference>
<dbReference type="SMART" id="SM00220">
    <property type="entry name" value="S_TKc"/>
    <property type="match status" value="1"/>
</dbReference>
<keyword evidence="11 16" id="KW-0067">ATP-binding</keyword>
<dbReference type="Gene3D" id="1.10.510.10">
    <property type="entry name" value="Transferase(Phosphotransferase) domain 1"/>
    <property type="match status" value="1"/>
</dbReference>
<dbReference type="InterPro" id="IPR001245">
    <property type="entry name" value="Ser-Thr/Tyr_kinase_cat_dom"/>
</dbReference>
<evidence type="ECO:0000256" key="18">
    <source>
        <dbReference type="SAM" id="Phobius"/>
    </source>
</evidence>
<dbReference type="GO" id="GO:0005524">
    <property type="term" value="F:ATP binding"/>
    <property type="evidence" value="ECO:0007669"/>
    <property type="project" value="UniProtKB-UniRule"/>
</dbReference>
<keyword evidence="15" id="KW-0325">Glycoprotein</keyword>
<dbReference type="InterPro" id="IPR000719">
    <property type="entry name" value="Prot_kinase_dom"/>
</dbReference>
<comment type="subcellular location">
    <subcellularLocation>
        <location evidence="1">Membrane</location>
        <topology evidence="1">Single-pass type I membrane protein</topology>
    </subcellularLocation>
</comment>
<dbReference type="PaxDb" id="3847-GLYMA07G40110.2"/>
<evidence type="ECO:0000256" key="12">
    <source>
        <dbReference type="ARBA" id="ARBA00022989"/>
    </source>
</evidence>
<dbReference type="PANTHER" id="PTHR45974">
    <property type="entry name" value="RECEPTOR-LIKE PROTEIN 55"/>
    <property type="match status" value="1"/>
</dbReference>
<evidence type="ECO:0000313" key="21">
    <source>
        <dbReference type="EMBL" id="KRH51256.1"/>
    </source>
</evidence>
<feature type="signal peptide" evidence="19">
    <location>
        <begin position="1"/>
        <end position="21"/>
    </location>
</feature>
<dbReference type="InterPro" id="IPR001611">
    <property type="entry name" value="Leu-rich_rpt"/>
</dbReference>
<dbReference type="InterPro" id="IPR032675">
    <property type="entry name" value="LRR_dom_sf"/>
</dbReference>
<dbReference type="InterPro" id="IPR008271">
    <property type="entry name" value="Ser/Thr_kinase_AS"/>
</dbReference>
<dbReference type="FunFam" id="3.80.10.10:FF:000542">
    <property type="entry name" value="Leucine-rich repeat protein kinase family protein"/>
    <property type="match status" value="1"/>
</dbReference>
<evidence type="ECO:0000256" key="14">
    <source>
        <dbReference type="ARBA" id="ARBA00023170"/>
    </source>
</evidence>
<dbReference type="FunFam" id="3.80.10.10:FF:000363">
    <property type="entry name" value="Leucine-rich repeat family protein"/>
    <property type="match status" value="1"/>
</dbReference>
<evidence type="ECO:0000256" key="9">
    <source>
        <dbReference type="ARBA" id="ARBA00022741"/>
    </source>
</evidence>
<keyword evidence="13 18" id="KW-0472">Membrane</keyword>
<reference evidence="22" key="2">
    <citation type="submission" date="2018-02" db="UniProtKB">
        <authorList>
            <consortium name="EnsemblPlants"/>
        </authorList>
    </citation>
    <scope>IDENTIFICATION</scope>
    <source>
        <strain evidence="22">Williams 82</strain>
    </source>
</reference>
<evidence type="ECO:0000256" key="5">
    <source>
        <dbReference type="ARBA" id="ARBA00022679"/>
    </source>
</evidence>
<evidence type="ECO:0000256" key="11">
    <source>
        <dbReference type="ARBA" id="ARBA00022840"/>
    </source>
</evidence>
<dbReference type="PROSITE" id="PS50011">
    <property type="entry name" value="PROTEIN_KINASE_DOM"/>
    <property type="match status" value="1"/>
</dbReference>
<evidence type="ECO:0000256" key="4">
    <source>
        <dbReference type="ARBA" id="ARBA00022614"/>
    </source>
</evidence>
<dbReference type="SUPFAM" id="SSF52058">
    <property type="entry name" value="L domain-like"/>
    <property type="match status" value="1"/>
</dbReference>
<dbReference type="OMA" id="NCICSVP"/>
<evidence type="ECO:0000256" key="16">
    <source>
        <dbReference type="PROSITE-ProRule" id="PRU10141"/>
    </source>
</evidence>
<dbReference type="EMBL" id="CM000840">
    <property type="protein sequence ID" value="KRH51256.1"/>
    <property type="molecule type" value="Genomic_DNA"/>
</dbReference>
<keyword evidence="4" id="KW-0433">Leucine-rich repeat</keyword>
<dbReference type="SMR" id="A0A0R0JEQ1"/>
<evidence type="ECO:0000256" key="15">
    <source>
        <dbReference type="ARBA" id="ARBA00023180"/>
    </source>
</evidence>
<dbReference type="GO" id="GO:0004672">
    <property type="term" value="F:protein kinase activity"/>
    <property type="evidence" value="ECO:0000318"/>
    <property type="project" value="GO_Central"/>
</dbReference>
<keyword evidence="23" id="KW-1185">Reference proteome</keyword>
<dbReference type="GO" id="GO:0045088">
    <property type="term" value="P:regulation of innate immune response"/>
    <property type="evidence" value="ECO:0000318"/>
    <property type="project" value="GO_Central"/>
</dbReference>
<evidence type="ECO:0000259" key="20">
    <source>
        <dbReference type="PROSITE" id="PS50011"/>
    </source>
</evidence>
<feature type="region of interest" description="Disordered" evidence="17">
    <location>
        <begin position="911"/>
        <end position="942"/>
    </location>
</feature>
<dbReference type="Pfam" id="PF00560">
    <property type="entry name" value="LRR_1"/>
    <property type="match status" value="3"/>
</dbReference>
<feature type="domain" description="Protein kinase" evidence="20">
    <location>
        <begin position="634"/>
        <end position="910"/>
    </location>
</feature>
<dbReference type="Gramene" id="KRH51256">
    <property type="protein sequence ID" value="KRH51256"/>
    <property type="gene ID" value="GLYMA_07G270800"/>
</dbReference>
<dbReference type="SUPFAM" id="SSF56112">
    <property type="entry name" value="Protein kinase-like (PK-like)"/>
    <property type="match status" value="1"/>
</dbReference>
<organism evidence="21">
    <name type="scientific">Glycine max</name>
    <name type="common">Soybean</name>
    <name type="synonym">Glycine hispida</name>
    <dbReference type="NCBI Taxonomy" id="3847"/>
    <lineage>
        <taxon>Eukaryota</taxon>
        <taxon>Viridiplantae</taxon>
        <taxon>Streptophyta</taxon>
        <taxon>Embryophyta</taxon>
        <taxon>Tracheophyta</taxon>
        <taxon>Spermatophyta</taxon>
        <taxon>Magnoliopsida</taxon>
        <taxon>eudicotyledons</taxon>
        <taxon>Gunneridae</taxon>
        <taxon>Pentapetalae</taxon>
        <taxon>rosids</taxon>
        <taxon>fabids</taxon>
        <taxon>Fabales</taxon>
        <taxon>Fabaceae</taxon>
        <taxon>Papilionoideae</taxon>
        <taxon>50 kb inversion clade</taxon>
        <taxon>NPAAA clade</taxon>
        <taxon>indigoferoid/millettioid clade</taxon>
        <taxon>Phaseoleae</taxon>
        <taxon>Glycine</taxon>
        <taxon>Glycine subgen. Soja</taxon>
    </lineage>
</organism>
<dbReference type="FunFam" id="3.30.200.20:FF:000328">
    <property type="entry name" value="Leucine-rich repeat protein kinase family protein"/>
    <property type="match status" value="1"/>
</dbReference>
<dbReference type="InterPro" id="IPR017441">
    <property type="entry name" value="Protein_kinase_ATP_BS"/>
</dbReference>
<reference evidence="21" key="3">
    <citation type="submission" date="2018-07" db="EMBL/GenBank/DDBJ databases">
        <title>WGS assembly of Glycine max.</title>
        <authorList>
            <person name="Schmutz J."/>
            <person name="Cannon S."/>
            <person name="Schlueter J."/>
            <person name="Ma J."/>
            <person name="Mitros T."/>
            <person name="Nelson W."/>
            <person name="Hyten D."/>
            <person name="Song Q."/>
            <person name="Thelen J."/>
            <person name="Cheng J."/>
            <person name="Xu D."/>
            <person name="Hellsten U."/>
            <person name="May G."/>
            <person name="Yu Y."/>
            <person name="Sakurai T."/>
            <person name="Umezawa T."/>
            <person name="Bhattacharyya M."/>
            <person name="Sandhu D."/>
            <person name="Valliyodan B."/>
            <person name="Lindquist E."/>
            <person name="Peto M."/>
            <person name="Grant D."/>
            <person name="Shu S."/>
            <person name="Goodstein D."/>
            <person name="Barry K."/>
            <person name="Futrell-Griggs M."/>
            <person name="Abernathy B."/>
            <person name="Du J."/>
            <person name="Tian Z."/>
            <person name="Zhu L."/>
            <person name="Gill N."/>
            <person name="Joshi T."/>
            <person name="Libault M."/>
            <person name="Sethuraman A."/>
            <person name="Zhang X."/>
            <person name="Shinozaki K."/>
            <person name="Nguyen H."/>
            <person name="Wing R."/>
            <person name="Cregan P."/>
            <person name="Specht J."/>
            <person name="Grimwood J."/>
            <person name="Rokhsar D."/>
            <person name="Stacey G."/>
            <person name="Shoemaker R."/>
            <person name="Jackson S."/>
        </authorList>
    </citation>
    <scope>NUCLEOTIDE SEQUENCE</scope>
    <source>
        <tissue evidence="21">Callus</tissue>
    </source>
</reference>
<feature type="non-terminal residue" evidence="21">
    <location>
        <position position="987"/>
    </location>
</feature>
<feature type="compositionally biased region" description="Low complexity" evidence="17">
    <location>
        <begin position="919"/>
        <end position="937"/>
    </location>
</feature>
<keyword evidence="9 16" id="KW-0547">Nucleotide-binding</keyword>
<evidence type="ECO:0000256" key="2">
    <source>
        <dbReference type="ARBA" id="ARBA00012513"/>
    </source>
</evidence>
<name>A0A0R0JEQ1_SOYBN</name>
<dbReference type="InParanoid" id="A0A0R0JEQ1"/>
<evidence type="ECO:0000256" key="10">
    <source>
        <dbReference type="ARBA" id="ARBA00022777"/>
    </source>
</evidence>
<keyword evidence="14" id="KW-0675">Receptor</keyword>
<feature type="chain" id="PRO_5014521988" description="non-specific serine/threonine protein kinase" evidence="19">
    <location>
        <begin position="22"/>
        <end position="987"/>
    </location>
</feature>
<proteinExistence type="predicted"/>
<dbReference type="Gene3D" id="3.30.200.20">
    <property type="entry name" value="Phosphorylase Kinase, domain 1"/>
    <property type="match status" value="1"/>
</dbReference>
<dbReference type="AlphaFoldDB" id="A0A0R0JEQ1"/>
<evidence type="ECO:0000256" key="8">
    <source>
        <dbReference type="ARBA" id="ARBA00022737"/>
    </source>
</evidence>
<dbReference type="PROSITE" id="PS00108">
    <property type="entry name" value="PROTEIN_KINASE_ST"/>
    <property type="match status" value="1"/>
</dbReference>
<keyword evidence="8" id="KW-0677">Repeat</keyword>
<accession>A0A0R0JEQ1</accession>
<dbReference type="InterPro" id="IPR011009">
    <property type="entry name" value="Kinase-like_dom_sf"/>
</dbReference>
<evidence type="ECO:0000256" key="13">
    <source>
        <dbReference type="ARBA" id="ARBA00023136"/>
    </source>
</evidence>
<dbReference type="CDD" id="cd14066">
    <property type="entry name" value="STKc_IRAK"/>
    <property type="match status" value="1"/>
</dbReference>
<keyword evidence="7 19" id="KW-0732">Signal</keyword>
<dbReference type="GO" id="GO:0004674">
    <property type="term" value="F:protein serine/threonine kinase activity"/>
    <property type="evidence" value="ECO:0007669"/>
    <property type="project" value="UniProtKB-KW"/>
</dbReference>
<evidence type="ECO:0000313" key="22">
    <source>
        <dbReference type="EnsemblPlants" id="KRH51256"/>
    </source>
</evidence>
<evidence type="ECO:0000256" key="19">
    <source>
        <dbReference type="SAM" id="SignalP"/>
    </source>
</evidence>
<evidence type="ECO:0000256" key="3">
    <source>
        <dbReference type="ARBA" id="ARBA00022527"/>
    </source>
</evidence>
<dbReference type="PROSITE" id="PS00107">
    <property type="entry name" value="PROTEIN_KINASE_ATP"/>
    <property type="match status" value="1"/>
</dbReference>
<feature type="transmembrane region" description="Helical" evidence="18">
    <location>
        <begin position="560"/>
        <end position="585"/>
    </location>
</feature>
<dbReference type="Pfam" id="PF07714">
    <property type="entry name" value="PK_Tyr_Ser-Thr"/>
    <property type="match status" value="1"/>
</dbReference>
<dbReference type="GO" id="GO:0016020">
    <property type="term" value="C:membrane"/>
    <property type="evidence" value="ECO:0007669"/>
    <property type="project" value="UniProtKB-SubCell"/>
</dbReference>
<evidence type="ECO:0000256" key="17">
    <source>
        <dbReference type="SAM" id="MobiDB-lite"/>
    </source>
</evidence>
<dbReference type="EnsemblPlants" id="KRH51256">
    <property type="protein sequence ID" value="KRH51256"/>
    <property type="gene ID" value="GLYMA_07G270800"/>
</dbReference>
<keyword evidence="5" id="KW-0808">Transferase</keyword>
<keyword evidence="10" id="KW-0418">Kinase</keyword>
<dbReference type="FunCoup" id="A0A0R0JEQ1">
    <property type="interactions" value="1771"/>
</dbReference>
<protein>
    <recommendedName>
        <fullName evidence="2">non-specific serine/threonine protein kinase</fullName>
        <ecNumber evidence="2">2.7.11.1</ecNumber>
    </recommendedName>
</protein>
<evidence type="ECO:0000256" key="6">
    <source>
        <dbReference type="ARBA" id="ARBA00022692"/>
    </source>
</evidence>
<dbReference type="EC" id="2.7.11.1" evidence="2"/>
<keyword evidence="6 18" id="KW-0812">Transmembrane</keyword>
<keyword evidence="3" id="KW-0723">Serine/threonine-protein kinase</keyword>
<evidence type="ECO:0000313" key="23">
    <source>
        <dbReference type="Proteomes" id="UP000008827"/>
    </source>
</evidence>
<dbReference type="Proteomes" id="UP000008827">
    <property type="component" value="Chromosome 7"/>
</dbReference>
<reference evidence="21 22" key="1">
    <citation type="journal article" date="2010" name="Nature">
        <title>Genome sequence of the palaeopolyploid soybean.</title>
        <authorList>
            <person name="Schmutz J."/>
            <person name="Cannon S.B."/>
            <person name="Schlueter J."/>
            <person name="Ma J."/>
            <person name="Mitros T."/>
            <person name="Nelson W."/>
            <person name="Hyten D.L."/>
            <person name="Song Q."/>
            <person name="Thelen J.J."/>
            <person name="Cheng J."/>
            <person name="Xu D."/>
            <person name="Hellsten U."/>
            <person name="May G.D."/>
            <person name="Yu Y."/>
            <person name="Sakurai T."/>
            <person name="Umezawa T."/>
            <person name="Bhattacharyya M.K."/>
            <person name="Sandhu D."/>
            <person name="Valliyodan B."/>
            <person name="Lindquist E."/>
            <person name="Peto M."/>
            <person name="Grant D."/>
            <person name="Shu S."/>
            <person name="Goodstein D."/>
            <person name="Barry K."/>
            <person name="Futrell-Griggs M."/>
            <person name="Abernathy B."/>
            <person name="Du J."/>
            <person name="Tian Z."/>
            <person name="Zhu L."/>
            <person name="Gill N."/>
            <person name="Joshi T."/>
            <person name="Libault M."/>
            <person name="Sethuraman A."/>
            <person name="Zhang X.-C."/>
            <person name="Shinozaki K."/>
            <person name="Nguyen H.T."/>
            <person name="Wing R.A."/>
            <person name="Cregan P."/>
            <person name="Specht J."/>
            <person name="Grimwood J."/>
            <person name="Rokhsar D."/>
            <person name="Stacey G."/>
            <person name="Shoemaker R.C."/>
            <person name="Jackson S.A."/>
        </authorList>
    </citation>
    <scope>NUCLEOTIDE SEQUENCE [LARGE SCALE GENOMIC DNA]</scope>
    <source>
        <strain evidence="22">cv. Williams 82</strain>
        <tissue evidence="21">Callus</tissue>
    </source>
</reference>
<evidence type="ECO:0000256" key="7">
    <source>
        <dbReference type="ARBA" id="ARBA00022729"/>
    </source>
</evidence>
<sequence length="987" mass="108865">MSQRVLVVLLLVLNYVLVAEGETADGDLTTFLSLINTWENTPPNWVGSDPCDDWVGIKCKNSHITSITLSSTGLAGQLSGDIGSLSELETLDLSYNKDLTGPLPESIGELKKLATLILVGCSFKGPIPDSIGNMQELLFLSLNSNSFSGPIPHSIGNLSKLYWLDLADNQLQGNIPVSSGDISGLDKLHHAKHFHLGKNNLSGSIPPQLFSSEMALIHVLLESNQLTDKIPPTLGLVQSLEVVRLDGNSLNGPVPPNINNLTHVQDLYLSNNKLSGSLPNLTGMNALSYLDMSNNSFKPLDFPGWFSTLKSLTTLKMERTQLQGQVPTSLFTLINLQIVVLKDNKINGTLDIGSSYSNQLRLVDFETNSIDSFEQKDEVPNVKIKIILKDNPICQENGELESYCSSSQPNVSYSTPLNNCQPGTCSSEQILSPNCICAYPYSGTLTFRSPPFLDFDNKTYYSMLEEGLMNSFKSHFLPVDSVLLSHPSKDSTQYLELSLQVFPSGQNHFNRTGAFSIGFLLSNQTFKPPKVFGPFYFVGDKYEHFENSEGLTESSKSSNIGIIIGAAVGGLVLLVLLLLAGLYAFRQKKRAEKAIGQSNPFRRWDTASSKSEVPQLTEARMFSFEELKKYTKNFSQVNGIGSGGFGKVYKGNLPNGQVIAIKRAQKESMQGKLEFKAEIELLSRVHHKNLVSLVGFCFEHEEQMLVYEYVQNGSLKDALSGKSGIRLDWIRRLKIALGTARGLAYLHELVNPPIIHRDIKSNNILLDDRLNAKVSDFGLSKSMVDSEKDHVTTQVKGTMGYLDPEYYMSQQLTEKSDVYSFGVLMLELISARRPLERGKYIVKEVRNALDKTKGSYGLDEIIDPAIGLASTTLTLSGFDKFVDMTMTCVKESGSDRPKMSDVVREIENILKSAGANPTEESPSISSSYEEVSRGSSSHPYNSNDTFDLSAGLPYPKVDPKNLVIVKHRVDVQGISKQNKNIIVKIYS</sequence>
<dbReference type="PANTHER" id="PTHR45974:SF266">
    <property type="entry name" value="LEUCINE-RICH REPEAT RECEPTOR PROTEIN KINASE HPCA1"/>
    <property type="match status" value="1"/>
</dbReference>
<feature type="binding site" evidence="16">
    <location>
        <position position="662"/>
    </location>
    <ligand>
        <name>ATP</name>
        <dbReference type="ChEBI" id="CHEBI:30616"/>
    </ligand>
</feature>
<evidence type="ECO:0000256" key="1">
    <source>
        <dbReference type="ARBA" id="ARBA00004479"/>
    </source>
</evidence>